<proteinExistence type="predicted"/>
<dbReference type="Gene3D" id="1.10.10.60">
    <property type="entry name" value="Homeodomain-like"/>
    <property type="match status" value="1"/>
</dbReference>
<dbReference type="EMBL" id="CP071793">
    <property type="protein sequence ID" value="QTD48156.1"/>
    <property type="molecule type" value="Genomic_DNA"/>
</dbReference>
<dbReference type="Pfam" id="PF02311">
    <property type="entry name" value="AraC_binding"/>
    <property type="match status" value="1"/>
</dbReference>
<sequence length="273" mass="31200">MGALEYNHIWKDEDLEGLEARRSRLVSHIFPKHFHDTYGFGLTGSGHGLVFSRGAKHIASCGDFIFLRPGQVHSGHPQDQETWEYAMLYFDPSVVEAQIGVKGTLHLGNQTVFREKRLMPAFMRLFEVLLYPVTVAEKESAYRDFLTVWGQAASISNESSYNRREVKLKIVRDYIMAHWDGEFSVDELAGKVGLNPRYLIGSFRQAYGLPPHQYQIQVRLNKALAMLREGKDIAQVATDCGFYDQSHLTRTFKKCHGFTPGVMRPKSRIRCNL</sequence>
<dbReference type="SUPFAM" id="SSF51215">
    <property type="entry name" value="Regulatory protein AraC"/>
    <property type="match status" value="1"/>
</dbReference>
<evidence type="ECO:0000256" key="4">
    <source>
        <dbReference type="ARBA" id="ARBA00023163"/>
    </source>
</evidence>
<accession>A0A8A4TDZ2</accession>
<keyword evidence="3" id="KW-0010">Activator</keyword>
<dbReference type="InterPro" id="IPR003313">
    <property type="entry name" value="AraC-bd"/>
</dbReference>
<dbReference type="InterPro" id="IPR009057">
    <property type="entry name" value="Homeodomain-like_sf"/>
</dbReference>
<dbReference type="Proteomes" id="UP000663929">
    <property type="component" value="Chromosome"/>
</dbReference>
<evidence type="ECO:0000256" key="3">
    <source>
        <dbReference type="ARBA" id="ARBA00023159"/>
    </source>
</evidence>
<evidence type="ECO:0000256" key="2">
    <source>
        <dbReference type="ARBA" id="ARBA00023125"/>
    </source>
</evidence>
<keyword evidence="4" id="KW-0804">Transcription</keyword>
<dbReference type="PANTHER" id="PTHR46796:SF2">
    <property type="entry name" value="TRANSCRIPTIONAL REGULATORY PROTEIN"/>
    <property type="match status" value="1"/>
</dbReference>
<dbReference type="AlphaFoldDB" id="A0A8A4TDZ2"/>
<organism evidence="6 7">
    <name type="scientific">Sulfidibacter corallicola</name>
    <dbReference type="NCBI Taxonomy" id="2818388"/>
    <lineage>
        <taxon>Bacteria</taxon>
        <taxon>Pseudomonadati</taxon>
        <taxon>Acidobacteriota</taxon>
        <taxon>Holophagae</taxon>
        <taxon>Acanthopleuribacterales</taxon>
        <taxon>Acanthopleuribacteraceae</taxon>
        <taxon>Sulfidibacter</taxon>
    </lineage>
</organism>
<keyword evidence="2" id="KW-0238">DNA-binding</keyword>
<evidence type="ECO:0000313" key="6">
    <source>
        <dbReference type="EMBL" id="QTD48156.1"/>
    </source>
</evidence>
<dbReference type="Pfam" id="PF12833">
    <property type="entry name" value="HTH_18"/>
    <property type="match status" value="1"/>
</dbReference>
<dbReference type="InterPro" id="IPR037923">
    <property type="entry name" value="HTH-like"/>
</dbReference>
<evidence type="ECO:0000313" key="7">
    <source>
        <dbReference type="Proteomes" id="UP000663929"/>
    </source>
</evidence>
<dbReference type="InterPro" id="IPR050204">
    <property type="entry name" value="AraC_XylS_family_regulators"/>
</dbReference>
<dbReference type="GO" id="GO:0043565">
    <property type="term" value="F:sequence-specific DNA binding"/>
    <property type="evidence" value="ECO:0007669"/>
    <property type="project" value="InterPro"/>
</dbReference>
<name>A0A8A4TDZ2_SULCO</name>
<dbReference type="SMART" id="SM00342">
    <property type="entry name" value="HTH_ARAC"/>
    <property type="match status" value="1"/>
</dbReference>
<dbReference type="PROSITE" id="PS00041">
    <property type="entry name" value="HTH_ARAC_FAMILY_1"/>
    <property type="match status" value="1"/>
</dbReference>
<dbReference type="GO" id="GO:0003700">
    <property type="term" value="F:DNA-binding transcription factor activity"/>
    <property type="evidence" value="ECO:0007669"/>
    <property type="project" value="InterPro"/>
</dbReference>
<dbReference type="KEGG" id="scor:J3U87_21430"/>
<evidence type="ECO:0000259" key="5">
    <source>
        <dbReference type="PROSITE" id="PS01124"/>
    </source>
</evidence>
<protein>
    <submittedName>
        <fullName evidence="6">AraC family transcriptional regulator</fullName>
    </submittedName>
</protein>
<reference evidence="6" key="1">
    <citation type="submission" date="2021-03" db="EMBL/GenBank/DDBJ databases">
        <title>Acanthopleuribacteraceae sp. M133.</title>
        <authorList>
            <person name="Wang G."/>
        </authorList>
    </citation>
    <scope>NUCLEOTIDE SEQUENCE</scope>
    <source>
        <strain evidence="6">M133</strain>
    </source>
</reference>
<dbReference type="PROSITE" id="PS01124">
    <property type="entry name" value="HTH_ARAC_FAMILY_2"/>
    <property type="match status" value="1"/>
</dbReference>
<dbReference type="InterPro" id="IPR018062">
    <property type="entry name" value="HTH_AraC-typ_CS"/>
</dbReference>
<dbReference type="PANTHER" id="PTHR46796">
    <property type="entry name" value="HTH-TYPE TRANSCRIPTIONAL ACTIVATOR RHAS-RELATED"/>
    <property type="match status" value="1"/>
</dbReference>
<feature type="domain" description="HTH araC/xylS-type" evidence="5">
    <location>
        <begin position="169"/>
        <end position="266"/>
    </location>
</feature>
<gene>
    <name evidence="6" type="ORF">J3U87_21430</name>
</gene>
<dbReference type="RefSeq" id="WP_237377815.1">
    <property type="nucleotide sequence ID" value="NZ_CP071793.1"/>
</dbReference>
<keyword evidence="1" id="KW-0805">Transcription regulation</keyword>
<keyword evidence="7" id="KW-1185">Reference proteome</keyword>
<evidence type="ECO:0000256" key="1">
    <source>
        <dbReference type="ARBA" id="ARBA00023015"/>
    </source>
</evidence>
<dbReference type="InterPro" id="IPR018060">
    <property type="entry name" value="HTH_AraC"/>
</dbReference>
<dbReference type="SUPFAM" id="SSF46689">
    <property type="entry name" value="Homeodomain-like"/>
    <property type="match status" value="2"/>
</dbReference>